<proteinExistence type="predicted"/>
<accession>A0A0S7Y1G3</accession>
<protein>
    <recommendedName>
        <fullName evidence="4">FlgD Ig-like domain-containing protein</fullName>
    </recommendedName>
</protein>
<dbReference type="AlphaFoldDB" id="A0A0S7Y1G3"/>
<evidence type="ECO:0000313" key="3">
    <source>
        <dbReference type="Proteomes" id="UP000051861"/>
    </source>
</evidence>
<keyword evidence="1" id="KW-0732">Signal</keyword>
<reference evidence="2 3" key="1">
    <citation type="journal article" date="2015" name="Microbiome">
        <title>Genomic resolution of linkages in carbon, nitrogen, and sulfur cycling among widespread estuary sediment bacteria.</title>
        <authorList>
            <person name="Baker B.J."/>
            <person name="Lazar C.S."/>
            <person name="Teske A.P."/>
            <person name="Dick G.J."/>
        </authorList>
    </citation>
    <scope>NUCLEOTIDE SEQUENCE [LARGE SCALE GENOMIC DNA]</scope>
    <source>
        <strain evidence="2">DG_54_3</strain>
    </source>
</reference>
<feature type="signal peptide" evidence="1">
    <location>
        <begin position="1"/>
        <end position="20"/>
    </location>
</feature>
<dbReference type="Gene3D" id="2.60.40.4070">
    <property type="match status" value="1"/>
</dbReference>
<evidence type="ECO:0000256" key="1">
    <source>
        <dbReference type="SAM" id="SignalP"/>
    </source>
</evidence>
<gene>
    <name evidence="2" type="ORF">AMJ44_06360</name>
</gene>
<organism evidence="2 3">
    <name type="scientific">candidate division WOR-1 bacterium DG_54_3</name>
    <dbReference type="NCBI Taxonomy" id="1703775"/>
    <lineage>
        <taxon>Bacteria</taxon>
        <taxon>Bacillati</taxon>
        <taxon>Saganbacteria</taxon>
    </lineage>
</organism>
<evidence type="ECO:0008006" key="4">
    <source>
        <dbReference type="Google" id="ProtNLM"/>
    </source>
</evidence>
<dbReference type="Proteomes" id="UP000051861">
    <property type="component" value="Unassembled WGS sequence"/>
</dbReference>
<dbReference type="EMBL" id="LIZX01000050">
    <property type="protein sequence ID" value="KPJ68567.1"/>
    <property type="molecule type" value="Genomic_DNA"/>
</dbReference>
<feature type="chain" id="PRO_5006640357" description="FlgD Ig-like domain-containing protein" evidence="1">
    <location>
        <begin position="21"/>
        <end position="489"/>
    </location>
</feature>
<sequence length="489" mass="55728">MRLYFLPFICLYLLSSSSLAQVPVLSAPNTIEVLGNGLRSAAFVVRLEGLSEEEEKDFSYALKGLPAEVPLLFDKESKIFFWRPEANRVGAYKFEFVAEDSTGKKISKEVLIKVLKAPSLEALPKGWEDMKKEDKYLVGRDYLPSTNFLEMDIAGLPEYELEIRVRDAMDQECLLKYIPGEGRAEVNRRHRIALIRLGGYYTSSKVRKVRRDLYEDLFNTLGLVFKRIESIELKGKYLLEGLATFDRSSLVSAVGADNIYLPVINLSFDDAFYQEAQYSKGSPMMIADAPEIKIDFNTDSGLIWRRARLLIDKNEYHAVRKDFTLMVVKPYQDISSFDVDYAMYMQRIPSARKLPFGEHVFVFEAENAYGMLFTREAYARVVTLPARIVGKPMVFPSPFNPSRDQEIKIQYQLSMPANIEIIVFGVDGSVILKRKIFMGEEGGKKGYNTISWDGRTAAGGYIPNGIYSGVIIDRDQNRILEKFKISVYQ</sequence>
<name>A0A0S7Y1G3_UNCSA</name>
<comment type="caution">
    <text evidence="2">The sequence shown here is derived from an EMBL/GenBank/DDBJ whole genome shotgun (WGS) entry which is preliminary data.</text>
</comment>
<evidence type="ECO:0000313" key="2">
    <source>
        <dbReference type="EMBL" id="KPJ68567.1"/>
    </source>
</evidence>